<comment type="caution">
    <text evidence="5">The sequence shown here is derived from an EMBL/GenBank/DDBJ whole genome shotgun (WGS) entry which is preliminary data.</text>
</comment>
<gene>
    <name evidence="5" type="primary">ntaB</name>
    <name evidence="5" type="ORF">RS82_02303</name>
</gene>
<evidence type="ECO:0000259" key="4">
    <source>
        <dbReference type="SMART" id="SM00903"/>
    </source>
</evidence>
<dbReference type="InterPro" id="IPR002563">
    <property type="entry name" value="Flavin_Rdtase-like_dom"/>
</dbReference>
<evidence type="ECO:0000313" key="5">
    <source>
        <dbReference type="EMBL" id="KJL42287.1"/>
    </source>
</evidence>
<dbReference type="InterPro" id="IPR050268">
    <property type="entry name" value="NADH-dep_flavin_reductase"/>
</dbReference>
<reference evidence="5 6" key="1">
    <citation type="submission" date="2015-02" db="EMBL/GenBank/DDBJ databases">
        <title>Draft genome sequences of ten Microbacterium spp. with emphasis on heavy metal contaminated environments.</title>
        <authorList>
            <person name="Corretto E."/>
        </authorList>
    </citation>
    <scope>NUCLEOTIDE SEQUENCE [LARGE SCALE GENOMIC DNA]</scope>
    <source>
        <strain evidence="5 6">DSM 8608</strain>
    </source>
</reference>
<dbReference type="EC" id="1.5.1.42" evidence="5"/>
<dbReference type="AlphaFoldDB" id="A0A0M2HDM6"/>
<protein>
    <submittedName>
        <fullName evidence="5">FMN reductase (NADH) NtaB</fullName>
        <ecNumber evidence="5">1.5.1.42</ecNumber>
    </submittedName>
</protein>
<keyword evidence="2 5" id="KW-0560">Oxidoreductase</keyword>
<dbReference type="SMART" id="SM00903">
    <property type="entry name" value="Flavin_Reduct"/>
    <property type="match status" value="1"/>
</dbReference>
<evidence type="ECO:0000256" key="1">
    <source>
        <dbReference type="ARBA" id="ARBA00008898"/>
    </source>
</evidence>
<dbReference type="GO" id="GO:0052874">
    <property type="term" value="F:FMN reductase (NADH) activity"/>
    <property type="evidence" value="ECO:0007669"/>
    <property type="project" value="UniProtKB-EC"/>
</dbReference>
<dbReference type="Proteomes" id="UP000034098">
    <property type="component" value="Unassembled WGS sequence"/>
</dbReference>
<dbReference type="OrthoDB" id="9792858at2"/>
<dbReference type="GO" id="GO:0010181">
    <property type="term" value="F:FMN binding"/>
    <property type="evidence" value="ECO:0007669"/>
    <property type="project" value="InterPro"/>
</dbReference>
<feature type="domain" description="Flavin reductase like" evidence="4">
    <location>
        <begin position="34"/>
        <end position="176"/>
    </location>
</feature>
<dbReference type="EMBL" id="JYJA01000035">
    <property type="protein sequence ID" value="KJL42287.1"/>
    <property type="molecule type" value="Genomic_DNA"/>
</dbReference>
<dbReference type="RefSeq" id="WP_084695591.1">
    <property type="nucleotide sequence ID" value="NZ_JYJA01000035.1"/>
</dbReference>
<sequence>MSNNSVPGDSQAAPATKVEGPAPTVDPDDMRRTLAGFATGLAVVAAENEGAVVGMPVNSLVSVSLDPPLVSLSFAHTSSTWPLLKRAQRWGISVLSEDAVSVSRDLRRPTTERFSGLDVDVVDGAVFLRGALAKIGVTLQSEIQAGDHTLVLLNVISVERDESSTPLVFYNSKIRTLAA</sequence>
<accession>A0A0M2HDM6</accession>
<evidence type="ECO:0000256" key="3">
    <source>
        <dbReference type="SAM" id="MobiDB-lite"/>
    </source>
</evidence>
<dbReference type="Pfam" id="PF01613">
    <property type="entry name" value="Flavin_Reduct"/>
    <property type="match status" value="1"/>
</dbReference>
<keyword evidence="6" id="KW-1185">Reference proteome</keyword>
<dbReference type="Gene3D" id="2.30.110.10">
    <property type="entry name" value="Electron Transport, Fmn-binding Protein, Chain A"/>
    <property type="match status" value="1"/>
</dbReference>
<organism evidence="5 6">
    <name type="scientific">Microbacterium trichothecenolyticum</name>
    <name type="common">Aureobacterium trichothecenolyticum</name>
    <dbReference type="NCBI Taxonomy" id="69370"/>
    <lineage>
        <taxon>Bacteria</taxon>
        <taxon>Bacillati</taxon>
        <taxon>Actinomycetota</taxon>
        <taxon>Actinomycetes</taxon>
        <taxon>Micrococcales</taxon>
        <taxon>Microbacteriaceae</taxon>
        <taxon>Microbacterium</taxon>
    </lineage>
</organism>
<evidence type="ECO:0000313" key="6">
    <source>
        <dbReference type="Proteomes" id="UP000034098"/>
    </source>
</evidence>
<dbReference type="SUPFAM" id="SSF50475">
    <property type="entry name" value="FMN-binding split barrel"/>
    <property type="match status" value="1"/>
</dbReference>
<feature type="region of interest" description="Disordered" evidence="3">
    <location>
        <begin position="1"/>
        <end position="30"/>
    </location>
</feature>
<dbReference type="InterPro" id="IPR012349">
    <property type="entry name" value="Split_barrel_FMN-bd"/>
</dbReference>
<dbReference type="PATRIC" id="fig|69370.6.peg.2342"/>
<name>A0A0M2HDM6_MICTR</name>
<dbReference type="PANTHER" id="PTHR30466:SF11">
    <property type="entry name" value="FLAVIN-DEPENDENT MONOOXYGENASE, REDUCTASE SUBUNIT HSAB"/>
    <property type="match status" value="1"/>
</dbReference>
<dbReference type="GO" id="GO:0042602">
    <property type="term" value="F:riboflavin reductase (NADPH) activity"/>
    <property type="evidence" value="ECO:0007669"/>
    <property type="project" value="TreeGrafter"/>
</dbReference>
<comment type="similarity">
    <text evidence="1">Belongs to the non-flavoprotein flavin reductase family.</text>
</comment>
<evidence type="ECO:0000256" key="2">
    <source>
        <dbReference type="ARBA" id="ARBA00023002"/>
    </source>
</evidence>
<proteinExistence type="inferred from homology"/>
<dbReference type="PANTHER" id="PTHR30466">
    <property type="entry name" value="FLAVIN REDUCTASE"/>
    <property type="match status" value="1"/>
</dbReference>